<dbReference type="PANTHER" id="PTHR48156">
    <property type="entry name" value="TRANSMEMBRANE PROTEIN"/>
    <property type="match status" value="1"/>
</dbReference>
<comment type="caution">
    <text evidence="1">The sequence shown here is derived from an EMBL/GenBank/DDBJ whole genome shotgun (WGS) entry which is preliminary data.</text>
</comment>
<dbReference type="EMBL" id="JBDFQZ010000012">
    <property type="protein sequence ID" value="KAK9671240.1"/>
    <property type="molecule type" value="Genomic_DNA"/>
</dbReference>
<dbReference type="PANTHER" id="PTHR48156:SF1">
    <property type="entry name" value="TRANSMEMBRANE PROTEIN"/>
    <property type="match status" value="1"/>
</dbReference>
<gene>
    <name evidence="1" type="ORF">RND81_12G015600</name>
</gene>
<reference evidence="1" key="1">
    <citation type="submission" date="2024-03" db="EMBL/GenBank/DDBJ databases">
        <title>WGS assembly of Saponaria officinalis var. Norfolk2.</title>
        <authorList>
            <person name="Jenkins J."/>
            <person name="Shu S."/>
            <person name="Grimwood J."/>
            <person name="Barry K."/>
            <person name="Goodstein D."/>
            <person name="Schmutz J."/>
            <person name="Leebens-Mack J."/>
            <person name="Osbourn A."/>
        </authorList>
    </citation>
    <scope>NUCLEOTIDE SEQUENCE [LARGE SCALE GENOMIC DNA]</scope>
    <source>
        <strain evidence="1">JIC</strain>
    </source>
</reference>
<protein>
    <submittedName>
        <fullName evidence="1">Uncharacterized protein</fullName>
    </submittedName>
</protein>
<sequence>MAISWSVTMWVSKMVWLGLVGWVSSCLVVADEIARSLRSGDIGAFHVA</sequence>
<name>A0AAW1H224_SAPOF</name>
<evidence type="ECO:0000313" key="2">
    <source>
        <dbReference type="Proteomes" id="UP001443914"/>
    </source>
</evidence>
<keyword evidence="2" id="KW-1185">Reference proteome</keyword>
<dbReference type="AlphaFoldDB" id="A0AAW1H224"/>
<organism evidence="1 2">
    <name type="scientific">Saponaria officinalis</name>
    <name type="common">Common soapwort</name>
    <name type="synonym">Lychnis saponaria</name>
    <dbReference type="NCBI Taxonomy" id="3572"/>
    <lineage>
        <taxon>Eukaryota</taxon>
        <taxon>Viridiplantae</taxon>
        <taxon>Streptophyta</taxon>
        <taxon>Embryophyta</taxon>
        <taxon>Tracheophyta</taxon>
        <taxon>Spermatophyta</taxon>
        <taxon>Magnoliopsida</taxon>
        <taxon>eudicotyledons</taxon>
        <taxon>Gunneridae</taxon>
        <taxon>Pentapetalae</taxon>
        <taxon>Caryophyllales</taxon>
        <taxon>Caryophyllaceae</taxon>
        <taxon>Caryophylleae</taxon>
        <taxon>Saponaria</taxon>
    </lineage>
</organism>
<dbReference type="Proteomes" id="UP001443914">
    <property type="component" value="Unassembled WGS sequence"/>
</dbReference>
<proteinExistence type="predicted"/>
<accession>A0AAW1H224</accession>
<evidence type="ECO:0000313" key="1">
    <source>
        <dbReference type="EMBL" id="KAK9671240.1"/>
    </source>
</evidence>